<keyword evidence="1" id="KW-0175">Coiled coil</keyword>
<feature type="coiled-coil region" evidence="1">
    <location>
        <begin position="110"/>
        <end position="144"/>
    </location>
</feature>
<organism evidence="2 3">
    <name type="scientific">Tritrichomonas musculus</name>
    <dbReference type="NCBI Taxonomy" id="1915356"/>
    <lineage>
        <taxon>Eukaryota</taxon>
        <taxon>Metamonada</taxon>
        <taxon>Parabasalia</taxon>
        <taxon>Tritrichomonadida</taxon>
        <taxon>Tritrichomonadidae</taxon>
        <taxon>Tritrichomonas</taxon>
    </lineage>
</organism>
<proteinExistence type="predicted"/>
<gene>
    <name evidence="2" type="ORF">M9Y10_014987</name>
</gene>
<evidence type="ECO:0000313" key="2">
    <source>
        <dbReference type="EMBL" id="KAK8897053.1"/>
    </source>
</evidence>
<keyword evidence="3" id="KW-1185">Reference proteome</keyword>
<reference evidence="2 3" key="1">
    <citation type="submission" date="2024-04" db="EMBL/GenBank/DDBJ databases">
        <title>Tritrichomonas musculus Genome.</title>
        <authorList>
            <person name="Alves-Ferreira E."/>
            <person name="Grigg M."/>
            <person name="Lorenzi H."/>
            <person name="Galac M."/>
        </authorList>
    </citation>
    <scope>NUCLEOTIDE SEQUENCE [LARGE SCALE GENOMIC DNA]</scope>
    <source>
        <strain evidence="2 3">EAF2021</strain>
    </source>
</reference>
<sequence length="175" mass="20831">MKNQKEQHLENEISSFKSCWKERFDLQEQISTEKSLKEELENAHFSECEYDFGVDFSTFWFENSHFQKGKRDPYFDFDFSKPLLKQVDDLQLKINEIKSKDAPLDDNLHFTEGKSNIDQLKKEIEKMKEEIKCLDLSVNNLLDKIVSFEDDELHELRTQKQHLDLLKKTSNKSCS</sequence>
<evidence type="ECO:0000313" key="3">
    <source>
        <dbReference type="Proteomes" id="UP001470230"/>
    </source>
</evidence>
<name>A0ABR2L124_9EUKA</name>
<accession>A0ABR2L124</accession>
<dbReference type="Proteomes" id="UP001470230">
    <property type="component" value="Unassembled WGS sequence"/>
</dbReference>
<dbReference type="EMBL" id="JAPFFF010000002">
    <property type="protein sequence ID" value="KAK8897053.1"/>
    <property type="molecule type" value="Genomic_DNA"/>
</dbReference>
<evidence type="ECO:0000256" key="1">
    <source>
        <dbReference type="SAM" id="Coils"/>
    </source>
</evidence>
<protein>
    <submittedName>
        <fullName evidence="2">Uncharacterized protein</fullName>
    </submittedName>
</protein>
<comment type="caution">
    <text evidence="2">The sequence shown here is derived from an EMBL/GenBank/DDBJ whole genome shotgun (WGS) entry which is preliminary data.</text>
</comment>